<organism evidence="6 7">
    <name type="scientific">Rhizobium rhizogenes (strain K84 / ATCC BAA-868)</name>
    <name type="common">Agrobacterium radiobacter</name>
    <dbReference type="NCBI Taxonomy" id="311403"/>
    <lineage>
        <taxon>Bacteria</taxon>
        <taxon>Pseudomonadati</taxon>
        <taxon>Pseudomonadota</taxon>
        <taxon>Alphaproteobacteria</taxon>
        <taxon>Hyphomicrobiales</taxon>
        <taxon>Rhizobiaceae</taxon>
        <taxon>Rhizobium/Agrobacterium group</taxon>
        <taxon>Rhizobium</taxon>
    </lineage>
</organism>
<evidence type="ECO:0000313" key="6">
    <source>
        <dbReference type="EMBL" id="ACM25707.1"/>
    </source>
</evidence>
<dbReference type="PANTHER" id="PTHR43553:SF24">
    <property type="entry name" value="ENERGY-COUPLING FACTOR TRANSPORTER ATP-BINDING PROTEIN ECFA1"/>
    <property type="match status" value="1"/>
</dbReference>
<dbReference type="KEGG" id="ara:Arad_1209"/>
<dbReference type="GO" id="GO:0042626">
    <property type="term" value="F:ATPase-coupled transmembrane transporter activity"/>
    <property type="evidence" value="ECO:0007669"/>
    <property type="project" value="TreeGrafter"/>
</dbReference>
<reference evidence="6 7" key="1">
    <citation type="journal article" date="2009" name="J. Bacteriol.">
        <title>Genome sequences of three Agrobacterium biovars help elucidate the evolution of multichromosome genomes in bacteria.</title>
        <authorList>
            <person name="Slater S.C."/>
            <person name="Goldman B.S."/>
            <person name="Goodner B."/>
            <person name="Setubal J.C."/>
            <person name="Farrand S.K."/>
            <person name="Nester E.W."/>
            <person name="Burr T.J."/>
            <person name="Banta L."/>
            <person name="Dickerman A.W."/>
            <person name="Paulsen I."/>
            <person name="Otten L."/>
            <person name="Suen G."/>
            <person name="Welch R."/>
            <person name="Almeida N.F."/>
            <person name="Arnold F."/>
            <person name="Burton O.T."/>
            <person name="Du Z."/>
            <person name="Ewing A."/>
            <person name="Godsy E."/>
            <person name="Heisel S."/>
            <person name="Houmiel K.L."/>
            <person name="Jhaveri J."/>
            <person name="Lu J."/>
            <person name="Miller N.M."/>
            <person name="Norton S."/>
            <person name="Chen Q."/>
            <person name="Phoolcharoen W."/>
            <person name="Ohlin V."/>
            <person name="Ondrusek D."/>
            <person name="Pride N."/>
            <person name="Stricklin S.L."/>
            <person name="Sun J."/>
            <person name="Wheeler C."/>
            <person name="Wilson L."/>
            <person name="Zhu H."/>
            <person name="Wood D.W."/>
        </authorList>
    </citation>
    <scope>NUCLEOTIDE SEQUENCE [LARGE SCALE GENOMIC DNA]</scope>
    <source>
        <strain evidence="7">K84 / ATCC BAA-868</strain>
    </source>
</reference>
<keyword evidence="2" id="KW-0813">Transport</keyword>
<evidence type="ECO:0000313" key="7">
    <source>
        <dbReference type="Proteomes" id="UP000001600"/>
    </source>
</evidence>
<evidence type="ECO:0000256" key="4">
    <source>
        <dbReference type="ARBA" id="ARBA00022840"/>
    </source>
</evidence>
<comment type="similarity">
    <text evidence="1">Belongs to the ABC transporter superfamily.</text>
</comment>
<dbReference type="SMART" id="SM00382">
    <property type="entry name" value="AAA"/>
    <property type="match status" value="1"/>
</dbReference>
<accession>B9JAM4</accession>
<dbReference type="InterPro" id="IPR003439">
    <property type="entry name" value="ABC_transporter-like_ATP-bd"/>
</dbReference>
<dbReference type="AlphaFoldDB" id="B9JAM4"/>
<name>B9JAM4_RHIR8</name>
<evidence type="ECO:0000256" key="1">
    <source>
        <dbReference type="ARBA" id="ARBA00005417"/>
    </source>
</evidence>
<protein>
    <submittedName>
        <fullName evidence="6">Biotin transporter</fullName>
    </submittedName>
</protein>
<sequence>MMGYRTATPPRNGTSRLDIRFDNAGVDFGTRAALLPLSLTLSEKRIGVIGLNGSGKTTFARLINGLTKPTAGRVTVDGLDTLSDAKAVLGKVGYIFQSPQNQIILPIIRDDIAFGLKARGLGKADIETAVDGILDRFGVRHLAERRAHELSGGELQMAALCSVLVTGPDILILDEPTNQLDLKNRALVQKTIAGLPESVIVISHDLPLVEDFDRVLLFDQGRLVVDAPPAEAITRYRELAA</sequence>
<keyword evidence="3" id="KW-0547">Nucleotide-binding</keyword>
<dbReference type="EMBL" id="CP000628">
    <property type="protein sequence ID" value="ACM25707.1"/>
    <property type="molecule type" value="Genomic_DNA"/>
</dbReference>
<dbReference type="eggNOG" id="COG1122">
    <property type="taxonomic scope" value="Bacteria"/>
</dbReference>
<dbReference type="PROSITE" id="PS50893">
    <property type="entry name" value="ABC_TRANSPORTER_2"/>
    <property type="match status" value="1"/>
</dbReference>
<dbReference type="CDD" id="cd03225">
    <property type="entry name" value="ABC_cobalt_CbiO_domain1"/>
    <property type="match status" value="1"/>
</dbReference>
<dbReference type="GO" id="GO:0016887">
    <property type="term" value="F:ATP hydrolysis activity"/>
    <property type="evidence" value="ECO:0007669"/>
    <property type="project" value="InterPro"/>
</dbReference>
<dbReference type="Gene3D" id="3.40.50.300">
    <property type="entry name" value="P-loop containing nucleotide triphosphate hydrolases"/>
    <property type="match status" value="1"/>
</dbReference>
<dbReference type="GO" id="GO:0005524">
    <property type="term" value="F:ATP binding"/>
    <property type="evidence" value="ECO:0007669"/>
    <property type="project" value="UniProtKB-KW"/>
</dbReference>
<dbReference type="Proteomes" id="UP000001600">
    <property type="component" value="Chromosome 1"/>
</dbReference>
<dbReference type="STRING" id="311403.Arad_1209"/>
<proteinExistence type="inferred from homology"/>
<dbReference type="InterPro" id="IPR003593">
    <property type="entry name" value="AAA+_ATPase"/>
</dbReference>
<feature type="domain" description="ABC transporter" evidence="5">
    <location>
        <begin position="19"/>
        <end position="241"/>
    </location>
</feature>
<keyword evidence="4" id="KW-0067">ATP-binding</keyword>
<dbReference type="SUPFAM" id="SSF52540">
    <property type="entry name" value="P-loop containing nucleoside triphosphate hydrolases"/>
    <property type="match status" value="1"/>
</dbReference>
<dbReference type="PANTHER" id="PTHR43553">
    <property type="entry name" value="HEAVY METAL TRANSPORTER"/>
    <property type="match status" value="1"/>
</dbReference>
<evidence type="ECO:0000256" key="2">
    <source>
        <dbReference type="ARBA" id="ARBA00022448"/>
    </source>
</evidence>
<dbReference type="HOGENOM" id="CLU_000604_1_22_5"/>
<dbReference type="InterPro" id="IPR027417">
    <property type="entry name" value="P-loop_NTPase"/>
</dbReference>
<evidence type="ECO:0000259" key="5">
    <source>
        <dbReference type="PROSITE" id="PS50893"/>
    </source>
</evidence>
<dbReference type="Pfam" id="PF00005">
    <property type="entry name" value="ABC_tran"/>
    <property type="match status" value="1"/>
</dbReference>
<dbReference type="PROSITE" id="PS00211">
    <property type="entry name" value="ABC_TRANSPORTER_1"/>
    <property type="match status" value="1"/>
</dbReference>
<evidence type="ECO:0000256" key="3">
    <source>
        <dbReference type="ARBA" id="ARBA00022741"/>
    </source>
</evidence>
<dbReference type="InterPro" id="IPR050095">
    <property type="entry name" value="ECF_ABC_transporter_ATP-bd"/>
</dbReference>
<gene>
    <name evidence="6" type="primary">bioM</name>
    <name evidence="6" type="ordered locus">Arad_1209</name>
</gene>
<dbReference type="GO" id="GO:0043190">
    <property type="term" value="C:ATP-binding cassette (ABC) transporter complex"/>
    <property type="evidence" value="ECO:0007669"/>
    <property type="project" value="TreeGrafter"/>
</dbReference>
<dbReference type="InterPro" id="IPR017871">
    <property type="entry name" value="ABC_transporter-like_CS"/>
</dbReference>
<dbReference type="InterPro" id="IPR015856">
    <property type="entry name" value="ABC_transpr_CbiO/EcfA_su"/>
</dbReference>